<dbReference type="KEGG" id="epa:110244323"/>
<name>A0A913XLF7_EXADI</name>
<sequence>MEMIKALLVCCLALMMTVMRSSAQTPVSFLPVLFVSPRPDRPSPDSAILYGATVCDGKLYNNKTLLARVNLPHGWNPALGLIAKLEVCSSSDCSKVYCSNYASGKFTGRHYCNFTYTADMEDVFLRVTAGPSPNLDWTVAVEFVDKKTWVPPKRLVMPGRIYDYPEPRAKNIGNGNIVNLMQLVKTASEQTVKTMEYREFYFRFCPDRGTGNRYDITIAVTGIDSQSAMATYVCLPNELPCTVISSTHYDPRGTGINTITLTTGSSLLTEIHVLVVGWGDGEQTNTFTLGATVTKLGP</sequence>
<evidence type="ECO:0000313" key="3">
    <source>
        <dbReference type="Proteomes" id="UP000887567"/>
    </source>
</evidence>
<dbReference type="OrthoDB" id="5959603at2759"/>
<protein>
    <submittedName>
        <fullName evidence="2">Uncharacterized protein</fullName>
    </submittedName>
</protein>
<feature type="chain" id="PRO_5037609939" evidence="1">
    <location>
        <begin position="24"/>
        <end position="298"/>
    </location>
</feature>
<dbReference type="AlphaFoldDB" id="A0A913XLF7"/>
<reference evidence="2" key="1">
    <citation type="submission" date="2022-11" db="UniProtKB">
        <authorList>
            <consortium name="EnsemblMetazoa"/>
        </authorList>
    </citation>
    <scope>IDENTIFICATION</scope>
</reference>
<accession>A0A913XLF7</accession>
<evidence type="ECO:0000256" key="1">
    <source>
        <dbReference type="SAM" id="SignalP"/>
    </source>
</evidence>
<organism evidence="2 3">
    <name type="scientific">Exaiptasia diaphana</name>
    <name type="common">Tropical sea anemone</name>
    <name type="synonym">Aiptasia pulchella</name>
    <dbReference type="NCBI Taxonomy" id="2652724"/>
    <lineage>
        <taxon>Eukaryota</taxon>
        <taxon>Metazoa</taxon>
        <taxon>Cnidaria</taxon>
        <taxon>Anthozoa</taxon>
        <taxon>Hexacorallia</taxon>
        <taxon>Actiniaria</taxon>
        <taxon>Aiptasiidae</taxon>
        <taxon>Exaiptasia</taxon>
    </lineage>
</organism>
<feature type="signal peptide" evidence="1">
    <location>
        <begin position="1"/>
        <end position="23"/>
    </location>
</feature>
<dbReference type="OMA" id="MEYREFY"/>
<evidence type="ECO:0000313" key="2">
    <source>
        <dbReference type="EnsemblMetazoa" id="XP_020906186.1"/>
    </source>
</evidence>
<keyword evidence="3" id="KW-1185">Reference proteome</keyword>
<dbReference type="Proteomes" id="UP000887567">
    <property type="component" value="Unplaced"/>
</dbReference>
<dbReference type="RefSeq" id="XP_020906186.1">
    <property type="nucleotide sequence ID" value="XM_021050527.2"/>
</dbReference>
<dbReference type="EnsemblMetazoa" id="XM_021050527.2">
    <property type="protein sequence ID" value="XP_020906186.1"/>
    <property type="gene ID" value="LOC110244323"/>
</dbReference>
<dbReference type="GeneID" id="110244323"/>
<proteinExistence type="predicted"/>
<keyword evidence="1" id="KW-0732">Signal</keyword>